<evidence type="ECO:0000313" key="3">
    <source>
        <dbReference type="Proteomes" id="UP001253637"/>
    </source>
</evidence>
<accession>A0A811BPC0</accession>
<organism evidence="2 3">
    <name type="scientific">Pandoravirus japonicus</name>
    <dbReference type="NCBI Taxonomy" id="2823154"/>
    <lineage>
        <taxon>Viruses</taxon>
        <taxon>Pandoravirus</taxon>
    </lineage>
</organism>
<feature type="compositionally biased region" description="Basic and acidic residues" evidence="1">
    <location>
        <begin position="68"/>
        <end position="97"/>
    </location>
</feature>
<feature type="compositionally biased region" description="Acidic residues" evidence="1">
    <location>
        <begin position="176"/>
        <end position="186"/>
    </location>
</feature>
<reference evidence="2" key="1">
    <citation type="submission" date="2021-04" db="EMBL/GenBank/DDBJ databases">
        <title>Draft Genome Sequence of Pandoravirus japonicus, Isolated from the Sabaishi River of Niigata, Japan.</title>
        <authorList>
            <person name="Hosokawa N."/>
            <person name="Takahashi H."/>
            <person name="Aoki K."/>
            <person name="Takemura M."/>
        </authorList>
    </citation>
    <scope>NUCLEOTIDE SEQUENCE</scope>
</reference>
<feature type="region of interest" description="Disordered" evidence="1">
    <location>
        <begin position="560"/>
        <end position="590"/>
    </location>
</feature>
<dbReference type="InterPro" id="IPR043806">
    <property type="entry name" value="DUF5870"/>
</dbReference>
<evidence type="ECO:0000256" key="1">
    <source>
        <dbReference type="SAM" id="MobiDB-lite"/>
    </source>
</evidence>
<name>A0A811BPC0_9VIRU</name>
<feature type="region of interest" description="Disordered" evidence="1">
    <location>
        <begin position="1"/>
        <end position="206"/>
    </location>
</feature>
<feature type="compositionally biased region" description="Low complexity" evidence="1">
    <location>
        <begin position="562"/>
        <end position="583"/>
    </location>
</feature>
<dbReference type="Pfam" id="PF19195">
    <property type="entry name" value="DUF5870"/>
    <property type="match status" value="1"/>
</dbReference>
<dbReference type="Proteomes" id="UP001253637">
    <property type="component" value="Segment"/>
</dbReference>
<dbReference type="EMBL" id="LC625835">
    <property type="protein sequence ID" value="BCU03150.1"/>
    <property type="molecule type" value="Genomic_DNA"/>
</dbReference>
<evidence type="ECO:0000313" key="2">
    <source>
        <dbReference type="EMBL" id="BCU03150.1"/>
    </source>
</evidence>
<feature type="compositionally biased region" description="Acidic residues" evidence="1">
    <location>
        <begin position="407"/>
        <end position="417"/>
    </location>
</feature>
<protein>
    <submittedName>
        <fullName evidence="2">Uncharacterized protein</fullName>
    </submittedName>
</protein>
<sequence>MLISSAGSRQGHDGSRRQPAAIPRAQPQPQQQPRQEIPQQGHATRPARIALVDPDRGRHGGQHPVPTPDRHQSRGPPIDRAREIASRQDDHDRREEDSSSDDDDDDDDDDEIDEDESYEDEEGADEYRHQFDYNGARSTVEPVQDDEPVYQVRCPAPRHNAHVNSSDDNHDGAGQAEDEEGGDDSSDSASSQEGTVSSDDDSDDDDGYGTLIALCSGWRSARIKVDALSAAAKTLRHERKDLAKRLIDHMSRRKIAGEDAFGSLPGDWRAKVTIVRAPTSCSVSDQVLSAAVHKRLSVQMAHDCALAEANKAAKKEKKCSPNGAKKRAPTSALPAPQAKHPRRTSPSSALSEPGSPPAASDRAVRLDNNNNSGGDDDDDACQSAERCADHSFSSDAASQDSSSSNNSEEEEDDDDNEVGIVRGISLAKAIGAALAKARREAQETLTQPRFTVNVIAYPTAEAARKHEPFFIPVMTDENGNEIDDEVEVCIRWMSMTKEEKRAMTDAAKAAAAEAAARVELTPEATQWAGRIHEIDQALERNRAEAGPLRALMAALTVDLPGAQSATTPQNTTATTTPDGNGDNDNAKPINGRTKAAEAKRLRHAQHARMRDRVAAYLAANHPHADERGGLAVRFVSPCSATGSAGAPVTYRIRAVERARNGNMGVRRYAAAAVSAAAASLAAVGLDPTRPYSPARLQQAFGDCAVRSHLLDALKRAIAAERQACKPPLARNLVITKAPSTKRST</sequence>
<feature type="compositionally biased region" description="Low complexity" evidence="1">
    <location>
        <begin position="390"/>
        <end position="406"/>
    </location>
</feature>
<feature type="compositionally biased region" description="Acidic residues" evidence="1">
    <location>
        <begin position="98"/>
        <end position="124"/>
    </location>
</feature>
<proteinExistence type="predicted"/>
<feature type="compositionally biased region" description="Low complexity" evidence="1">
    <location>
        <begin position="17"/>
        <end position="40"/>
    </location>
</feature>
<feature type="region of interest" description="Disordered" evidence="1">
    <location>
        <begin position="312"/>
        <end position="418"/>
    </location>
</feature>